<reference evidence="1" key="2">
    <citation type="submission" date="2020-06" db="EMBL/GenBank/DDBJ databases">
        <title>Helianthus annuus Genome sequencing and assembly Release 2.</title>
        <authorList>
            <person name="Gouzy J."/>
            <person name="Langlade N."/>
            <person name="Munos S."/>
        </authorList>
    </citation>
    <scope>NUCLEOTIDE SEQUENCE</scope>
    <source>
        <tissue evidence="1">Leaves</tissue>
    </source>
</reference>
<dbReference type="PANTHER" id="PTHR31549:SF279">
    <property type="match status" value="1"/>
</dbReference>
<dbReference type="Gramene" id="mRNA:HanXRQr2_Chr10g0461921">
    <property type="protein sequence ID" value="CDS:HanXRQr2_Chr10g0461921.1"/>
    <property type="gene ID" value="HanXRQr2_Chr10g0461921"/>
</dbReference>
<dbReference type="AlphaFoldDB" id="A0A9K3I1J4"/>
<proteinExistence type="predicted"/>
<dbReference type="Pfam" id="PF03140">
    <property type="entry name" value="DUF247"/>
    <property type="match status" value="1"/>
</dbReference>
<dbReference type="OrthoDB" id="1621957at2759"/>
<reference evidence="1" key="1">
    <citation type="journal article" date="2017" name="Nature">
        <title>The sunflower genome provides insights into oil metabolism, flowering and Asterid evolution.</title>
        <authorList>
            <person name="Badouin H."/>
            <person name="Gouzy J."/>
            <person name="Grassa C.J."/>
            <person name="Murat F."/>
            <person name="Staton S.E."/>
            <person name="Cottret L."/>
            <person name="Lelandais-Briere C."/>
            <person name="Owens G.L."/>
            <person name="Carrere S."/>
            <person name="Mayjonade B."/>
            <person name="Legrand L."/>
            <person name="Gill N."/>
            <person name="Kane N.C."/>
            <person name="Bowers J.E."/>
            <person name="Hubner S."/>
            <person name="Bellec A."/>
            <person name="Berard A."/>
            <person name="Berges H."/>
            <person name="Blanchet N."/>
            <person name="Boniface M.C."/>
            <person name="Brunel D."/>
            <person name="Catrice O."/>
            <person name="Chaidir N."/>
            <person name="Claudel C."/>
            <person name="Donnadieu C."/>
            <person name="Faraut T."/>
            <person name="Fievet G."/>
            <person name="Helmstetter N."/>
            <person name="King M."/>
            <person name="Knapp S.J."/>
            <person name="Lai Z."/>
            <person name="Le Paslier M.C."/>
            <person name="Lippi Y."/>
            <person name="Lorenzon L."/>
            <person name="Mandel J.R."/>
            <person name="Marage G."/>
            <person name="Marchand G."/>
            <person name="Marquand E."/>
            <person name="Bret-Mestries E."/>
            <person name="Morien E."/>
            <person name="Nambeesan S."/>
            <person name="Nguyen T."/>
            <person name="Pegot-Espagnet P."/>
            <person name="Pouilly N."/>
            <person name="Raftis F."/>
            <person name="Sallet E."/>
            <person name="Schiex T."/>
            <person name="Thomas J."/>
            <person name="Vandecasteele C."/>
            <person name="Vares D."/>
            <person name="Vear F."/>
            <person name="Vautrin S."/>
            <person name="Crespi M."/>
            <person name="Mangin B."/>
            <person name="Burke J.M."/>
            <person name="Salse J."/>
            <person name="Munos S."/>
            <person name="Vincourt P."/>
            <person name="Rieseberg L.H."/>
            <person name="Langlade N.B."/>
        </authorList>
    </citation>
    <scope>NUCLEOTIDE SEQUENCE</scope>
    <source>
        <tissue evidence="1">Leaves</tissue>
    </source>
</reference>
<dbReference type="InterPro" id="IPR004158">
    <property type="entry name" value="DUF247_pln"/>
</dbReference>
<gene>
    <name evidence="1" type="ORF">HanXRQr2_Chr10g0461921</name>
</gene>
<evidence type="ECO:0000313" key="1">
    <source>
        <dbReference type="EMBL" id="KAF5788249.1"/>
    </source>
</evidence>
<keyword evidence="2" id="KW-1185">Reference proteome</keyword>
<dbReference type="PANTHER" id="PTHR31549">
    <property type="entry name" value="PROTEIN, PUTATIVE (DUF247)-RELATED-RELATED"/>
    <property type="match status" value="1"/>
</dbReference>
<accession>A0A9K3I1J4</accession>
<protein>
    <submittedName>
        <fullName evidence="1">Uncharacterized protein</fullName>
    </submittedName>
</protein>
<organism evidence="1 2">
    <name type="scientific">Helianthus annuus</name>
    <name type="common">Common sunflower</name>
    <dbReference type="NCBI Taxonomy" id="4232"/>
    <lineage>
        <taxon>Eukaryota</taxon>
        <taxon>Viridiplantae</taxon>
        <taxon>Streptophyta</taxon>
        <taxon>Embryophyta</taxon>
        <taxon>Tracheophyta</taxon>
        <taxon>Spermatophyta</taxon>
        <taxon>Magnoliopsida</taxon>
        <taxon>eudicotyledons</taxon>
        <taxon>Gunneridae</taxon>
        <taxon>Pentapetalae</taxon>
        <taxon>asterids</taxon>
        <taxon>campanulids</taxon>
        <taxon>Asterales</taxon>
        <taxon>Asteraceae</taxon>
        <taxon>Asteroideae</taxon>
        <taxon>Heliantheae alliance</taxon>
        <taxon>Heliantheae</taxon>
        <taxon>Helianthus</taxon>
    </lineage>
</organism>
<name>A0A9K3I1J4_HELAN</name>
<evidence type="ECO:0000313" key="2">
    <source>
        <dbReference type="Proteomes" id="UP000215914"/>
    </source>
</evidence>
<dbReference type="EMBL" id="MNCJ02000325">
    <property type="protein sequence ID" value="KAF5788249.1"/>
    <property type="molecule type" value="Genomic_DNA"/>
</dbReference>
<comment type="caution">
    <text evidence="1">The sequence shown here is derived from an EMBL/GenBank/DDBJ whole genome shotgun (WGS) entry which is preliminary data.</text>
</comment>
<sequence length="499" mass="55614">MASVNSFVAPTTGDQPWVDQMRKTLKTQLAVPIDTPPLSIFSVPQILKDEKPEAYEPQKFGLGPKHHFRTELYSKMQQNKLTAVKRVIKPYQIPDLEDQVAERIKNIIPVLSPCYDSFPETDEDAFAWLFAIDGLFLLDQLGVYLDKGFSIDEKDLIMLENQIPLIVLKEIEKALSDAGGQDAKDFWESKFRYFAEKNSPFLLSKKNIDFDRVNHLLCYMYHSIVDNEVLGDVAFLKPGSIPDEKPAAEELIEAVIQAAGLIPGAKPFLGILESLEKILYETDKEASSIQEIQVPSVSELSDTAGVKFVLSTNEEGIRNISFADGTCNLPVITLNYDTEVILRNLMAYEKLMTKNSLMGGFGLELTEYVDFMCGIIDDAKDVKVLREQKIIQGDLRDEEIVKLFNGIGRSLGNMSGQSNLRKTVAELNKVYDNVPSVRIQREAEKQARAAAKAITFLVSISGTLVLAREALVQASGSNATQSIVNFVSEHFGVFSSLIQ</sequence>
<dbReference type="Proteomes" id="UP000215914">
    <property type="component" value="Unassembled WGS sequence"/>
</dbReference>